<dbReference type="EMBL" id="WNXQ01000012">
    <property type="protein sequence ID" value="MWB79533.1"/>
    <property type="molecule type" value="Genomic_DNA"/>
</dbReference>
<proteinExistence type="predicted"/>
<organism evidence="1 2">
    <name type="scientific">Pseudooceanicola pacificus</name>
    <dbReference type="NCBI Taxonomy" id="2676438"/>
    <lineage>
        <taxon>Bacteria</taxon>
        <taxon>Pseudomonadati</taxon>
        <taxon>Pseudomonadota</taxon>
        <taxon>Alphaproteobacteria</taxon>
        <taxon>Rhodobacterales</taxon>
        <taxon>Paracoccaceae</taxon>
        <taxon>Pseudooceanicola</taxon>
    </lineage>
</organism>
<evidence type="ECO:0000313" key="1">
    <source>
        <dbReference type="EMBL" id="MWB79533.1"/>
    </source>
</evidence>
<sequence>MTLQNRVLPTQEIVADPARGTMTGNRGILHRPDRTLGRARWKSRAWICCTLHWRDVRRSVMSPGTWTELFFLDEAVALAAGHRPCAYCRRAAYTGFRDAWAAARGPDPKAVEMDRILHEARLTGDRRQRHHDAPAESLPEGVFILWNSRPALLGESALLPFTTAGYGPELKRPRGQVTVITPAPTVAVLRAGYRPKLHQSASPGAN</sequence>
<dbReference type="Proteomes" id="UP000443843">
    <property type="component" value="Unassembled WGS sequence"/>
</dbReference>
<dbReference type="AlphaFoldDB" id="A0A844WDE7"/>
<evidence type="ECO:0000313" key="2">
    <source>
        <dbReference type="Proteomes" id="UP000443843"/>
    </source>
</evidence>
<name>A0A844WDE7_9RHOB</name>
<accession>A0A844WDE7</accession>
<gene>
    <name evidence="1" type="ORF">GLS40_15980</name>
</gene>
<keyword evidence="2" id="KW-1185">Reference proteome</keyword>
<comment type="caution">
    <text evidence="1">The sequence shown here is derived from an EMBL/GenBank/DDBJ whole genome shotgun (WGS) entry which is preliminary data.</text>
</comment>
<protein>
    <submittedName>
        <fullName evidence="1">Uncharacterized protein</fullName>
    </submittedName>
</protein>
<reference evidence="1 2" key="1">
    <citation type="submission" date="2019-11" db="EMBL/GenBank/DDBJ databases">
        <title>Pseudooceanicola pacifica sp. nov., isolated from deep-sea sediment of the Pacific Ocean.</title>
        <authorList>
            <person name="Lyu L."/>
        </authorList>
    </citation>
    <scope>NUCLEOTIDE SEQUENCE [LARGE SCALE GENOMIC DNA]</scope>
    <source>
        <strain evidence="1 2">216_PA32_1</strain>
    </source>
</reference>
<dbReference type="RefSeq" id="WP_160383660.1">
    <property type="nucleotide sequence ID" value="NZ_WNXQ01000012.1"/>
</dbReference>